<dbReference type="EMBL" id="JAAWWP010000003">
    <property type="protein sequence ID" value="NKI40868.1"/>
    <property type="molecule type" value="Genomic_DNA"/>
</dbReference>
<evidence type="ECO:0000259" key="3">
    <source>
        <dbReference type="Pfam" id="PF13581"/>
    </source>
</evidence>
<dbReference type="InterPro" id="IPR003594">
    <property type="entry name" value="HATPase_dom"/>
</dbReference>
<feature type="domain" description="Histidine kinase/HSP90-like ATPase" evidence="3">
    <location>
        <begin position="30"/>
        <end position="147"/>
    </location>
</feature>
<dbReference type="InterPro" id="IPR050267">
    <property type="entry name" value="Anti-sigma-factor_SerPK"/>
</dbReference>
<dbReference type="CDD" id="cd16936">
    <property type="entry name" value="HATPase_RsbW-like"/>
    <property type="match status" value="1"/>
</dbReference>
<keyword evidence="4" id="KW-0547">Nucleotide-binding</keyword>
<protein>
    <submittedName>
        <fullName evidence="4">ATP-binding protein</fullName>
    </submittedName>
</protein>
<feature type="region of interest" description="Disordered" evidence="2">
    <location>
        <begin position="1"/>
        <end position="35"/>
    </location>
</feature>
<proteinExistence type="predicted"/>
<sequence>MTCRRPNRLSPANATAERPPSGRSPAELKLPSAPESVRQAREYVRKFAGSYAPEVPEERVDEAVLVLSELVTNAVRYGSAREDFVLVSLVLKASYLRIEVHDAGRRRPRLRHSAADSATEQRGRGLFIVAELAADWGVGERPFGKYVWAELAWPREARRE</sequence>
<dbReference type="Pfam" id="PF13581">
    <property type="entry name" value="HATPase_c_2"/>
    <property type="match status" value="1"/>
</dbReference>
<dbReference type="PANTHER" id="PTHR35526:SF3">
    <property type="entry name" value="ANTI-SIGMA-F FACTOR RSBW"/>
    <property type="match status" value="1"/>
</dbReference>
<evidence type="ECO:0000313" key="4">
    <source>
        <dbReference type="EMBL" id="NKI40868.1"/>
    </source>
</evidence>
<gene>
    <name evidence="4" type="ORF">HFV08_06365</name>
</gene>
<evidence type="ECO:0000256" key="2">
    <source>
        <dbReference type="SAM" id="MobiDB-lite"/>
    </source>
</evidence>
<keyword evidence="1" id="KW-0418">Kinase</keyword>
<dbReference type="Proteomes" id="UP000772196">
    <property type="component" value="Unassembled WGS sequence"/>
</dbReference>
<keyword evidence="4" id="KW-0067">ATP-binding</keyword>
<accession>A0ABX1GYJ8</accession>
<organism evidence="4 5">
    <name type="scientific">Streptomyces physcomitrii</name>
    <dbReference type="NCBI Taxonomy" id="2724184"/>
    <lineage>
        <taxon>Bacteria</taxon>
        <taxon>Bacillati</taxon>
        <taxon>Actinomycetota</taxon>
        <taxon>Actinomycetes</taxon>
        <taxon>Kitasatosporales</taxon>
        <taxon>Streptomycetaceae</taxon>
        <taxon>Streptomyces</taxon>
    </lineage>
</organism>
<keyword evidence="5" id="KW-1185">Reference proteome</keyword>
<dbReference type="PANTHER" id="PTHR35526">
    <property type="entry name" value="ANTI-SIGMA-F FACTOR RSBW-RELATED"/>
    <property type="match status" value="1"/>
</dbReference>
<evidence type="ECO:0000256" key="1">
    <source>
        <dbReference type="ARBA" id="ARBA00022527"/>
    </source>
</evidence>
<keyword evidence="1" id="KW-0808">Transferase</keyword>
<evidence type="ECO:0000313" key="5">
    <source>
        <dbReference type="Proteomes" id="UP000772196"/>
    </source>
</evidence>
<dbReference type="SUPFAM" id="SSF55874">
    <property type="entry name" value="ATPase domain of HSP90 chaperone/DNA topoisomerase II/histidine kinase"/>
    <property type="match status" value="1"/>
</dbReference>
<dbReference type="RefSeq" id="WP_168536710.1">
    <property type="nucleotide sequence ID" value="NZ_JAAWWP010000003.1"/>
</dbReference>
<keyword evidence="1" id="KW-0723">Serine/threonine-protein kinase</keyword>
<dbReference type="Gene3D" id="3.30.565.10">
    <property type="entry name" value="Histidine kinase-like ATPase, C-terminal domain"/>
    <property type="match status" value="1"/>
</dbReference>
<reference evidence="4 5" key="1">
    <citation type="submission" date="2020-04" db="EMBL/GenBank/DDBJ databases">
        <title>Phylogenetic Diversity and Antibacterial Activity against Ralstonia solanacearum of Endophytic Actinomycete Isolated from Moss.</title>
        <authorList>
            <person name="Zhuang X."/>
        </authorList>
    </citation>
    <scope>NUCLEOTIDE SEQUENCE [LARGE SCALE GENOMIC DNA]</scope>
    <source>
        <strain evidence="4 5">LD120</strain>
    </source>
</reference>
<dbReference type="GO" id="GO:0005524">
    <property type="term" value="F:ATP binding"/>
    <property type="evidence" value="ECO:0007669"/>
    <property type="project" value="UniProtKB-KW"/>
</dbReference>
<comment type="caution">
    <text evidence="4">The sequence shown here is derived from an EMBL/GenBank/DDBJ whole genome shotgun (WGS) entry which is preliminary data.</text>
</comment>
<dbReference type="InterPro" id="IPR036890">
    <property type="entry name" value="HATPase_C_sf"/>
</dbReference>
<name>A0ABX1GYJ8_9ACTN</name>